<dbReference type="InterPro" id="IPR007645">
    <property type="entry name" value="RNA_pol_Rpb2_3"/>
</dbReference>
<evidence type="ECO:0000256" key="7">
    <source>
        <dbReference type="ARBA" id="ARBA00023242"/>
    </source>
</evidence>
<evidence type="ECO:0000256" key="3">
    <source>
        <dbReference type="ARBA" id="ARBA00022478"/>
    </source>
</evidence>
<dbReference type="InterPro" id="IPR037033">
    <property type="entry name" value="DNA-dir_RNAP_su2_hyb_sf"/>
</dbReference>
<sequence length="1246" mass="138109">MKTERRRRSSQSVAGSQFASLAKSAQAEIQPSTLPLEKDDDRVAFLRRCVAPHVDSFDFAIGSGLMHLSQELEPIIVRGPADKNGKSVHISLRAHSLSVRKPSISTSSGTTSGISMHLYPFQCRRASSSYVGELFGAFTVVLDKEESFELPIQRIGRVPIMVGSTACHLKGKSRSELVALGEEEYEVGGYFVINGSEKVMRLVVVPRSNHAVSARRDKNSGRGPLFTDLSLSYRSMRRDLSTFTLHFHLLRSGTVRIRVTIARSEYFIPIGVAFRAILSTGTTDREIYDLIVGGERDDNALRNAAIAIIKELSERSHEFRHRDAEPNVKASLSKSAATAYLGKSFRAVMGLNDELVSDHEAGVAFLRRFILVHLSVGCYENPDDALDRSKVDLMVLLVRKLVSTSTGDIEVDDADALSHQSLMPPGQLYLSLLKEKVESLVRIAASYIRREAIKGTDRDKRKVNGKRASRSTKTSGPVLKIFIKEAIKRAVATDQLSTHMSYLLATGNIKTDTGLDLPQAVGYSVIAERINFLRFISHFRAVHRGAFYALMRSTKVRKLLPEAWGFICPVHTPDGDPCGILNHLAAEAVVTQGMGADKRDILHLFSDFNFYPAPALSSLHSVPPKDALPVVVDGRVFGYVREESAEELAEQIRYTKIRDMVPIVSNMSEVVYVRRIKAKAGFAPGIYVHTTSGRLMRPVKWLQSPRNTNLGGEQDPVGFPEWIGSLEQVFLRVRPSVQEEEGSLRPIQTDGATHAEVSSVSFLSVLASLSPFPDMNQGPRNMFQCQMAKQTMGTPCHTTWSRHDSKVYRHTTPQVPITRNFCMQDPMGADVYPNGVNAVVAVISYSGNDMEDALVINKGSLDRGFAHGTVYVNEKIDLDRSIDGREKTFATLPIEAVEEMDSVDMDGLPRVGSRVKKGSPLYGICGKDHLSRGLLDHKTQWTRYKYQEDGTVDEVVVVDPDMYKHKRTPRGPGIRQANVRIRVSRTPCVGDKFASRAGQKGTMSAAWPSEDMPFSESGMVPDILFNPNGFPSRMTIGMMVEIMSGKAGALHGHFNDSTPFRFDESHRAVDFFAEQLLNAGFDACGSEVLYSGYTGEPFKVNIFTGVVHYQRLRHMVSDKFQVRTTGAIDPLFRQPIKGRSRGGAIRFGEMERDGLIAHGASFLLRDRLAMASDMHLLHVCETCGSLVSPTMKVSEEAADSSHIYCRECVGKESQVLRVAIPYSMKYLTNELAAMNIRTVFKLKEVI</sequence>
<dbReference type="InterPro" id="IPR007644">
    <property type="entry name" value="RNA_pol_bsu_protrusion"/>
</dbReference>
<evidence type="ECO:0000256" key="6">
    <source>
        <dbReference type="ARBA" id="ARBA00023163"/>
    </source>
</evidence>
<evidence type="ECO:0000256" key="2">
    <source>
        <dbReference type="ARBA" id="ARBA00006835"/>
    </source>
</evidence>
<accession>R7Q7W5</accession>
<dbReference type="CDD" id="cd00653">
    <property type="entry name" value="RNA_pol_B_RPB2"/>
    <property type="match status" value="1"/>
</dbReference>
<dbReference type="Gene3D" id="2.40.270.10">
    <property type="entry name" value="DNA-directed RNA polymerase, subunit 2, domain 6"/>
    <property type="match status" value="1"/>
</dbReference>
<dbReference type="Gene3D" id="2.40.50.150">
    <property type="match status" value="1"/>
</dbReference>
<name>R7Q7W5_CHOCR</name>
<dbReference type="InterPro" id="IPR009674">
    <property type="entry name" value="Rpa2_dom_4"/>
</dbReference>
<feature type="domain" description="DNA-directed RNA polymerase subunit 2 hybrid-binding" evidence="10">
    <location>
        <begin position="767"/>
        <end position="1141"/>
    </location>
</feature>
<keyword evidence="3 9" id="KW-0240">DNA-directed RNA polymerase</keyword>
<dbReference type="Gene3D" id="3.90.1100.10">
    <property type="match status" value="1"/>
</dbReference>
<dbReference type="GO" id="GO:0000428">
    <property type="term" value="C:DNA-directed RNA polymerase complex"/>
    <property type="evidence" value="ECO:0007669"/>
    <property type="project" value="UniProtKB-KW"/>
</dbReference>
<proteinExistence type="inferred from homology"/>
<evidence type="ECO:0000259" key="12">
    <source>
        <dbReference type="Pfam" id="PF04561"/>
    </source>
</evidence>
<dbReference type="Pfam" id="PF04565">
    <property type="entry name" value="RNA_pol_Rpb2_3"/>
    <property type="match status" value="1"/>
</dbReference>
<evidence type="ECO:0000259" key="14">
    <source>
        <dbReference type="Pfam" id="PF04565"/>
    </source>
</evidence>
<evidence type="ECO:0000259" key="13">
    <source>
        <dbReference type="Pfam" id="PF04563"/>
    </source>
</evidence>
<dbReference type="FunFam" id="2.40.270.10:FF:000011">
    <property type="entry name" value="DNA-directed RNA polymerase subunit beta"/>
    <property type="match status" value="1"/>
</dbReference>
<dbReference type="Pfam" id="PF04561">
    <property type="entry name" value="RNA_pol_Rpb2_2"/>
    <property type="match status" value="1"/>
</dbReference>
<dbReference type="Gramene" id="CDF33913">
    <property type="protein sequence ID" value="CDF33913"/>
    <property type="gene ID" value="CHC_T00010106001"/>
</dbReference>
<dbReference type="Gene3D" id="3.90.1800.10">
    <property type="entry name" value="RNA polymerase alpha subunit dimerisation domain"/>
    <property type="match status" value="1"/>
</dbReference>
<dbReference type="InterPro" id="IPR007120">
    <property type="entry name" value="DNA-dir_RNAP_su2_dom"/>
</dbReference>
<evidence type="ECO:0000313" key="17">
    <source>
        <dbReference type="Proteomes" id="UP000012073"/>
    </source>
</evidence>
<keyword evidence="5 9" id="KW-0548">Nucleotidyltransferase</keyword>
<dbReference type="KEGG" id="ccp:CHC_T00010106001"/>
<organism evidence="16 17">
    <name type="scientific">Chondrus crispus</name>
    <name type="common">Carrageen Irish moss</name>
    <name type="synonym">Polymorpha crispa</name>
    <dbReference type="NCBI Taxonomy" id="2769"/>
    <lineage>
        <taxon>Eukaryota</taxon>
        <taxon>Rhodophyta</taxon>
        <taxon>Florideophyceae</taxon>
        <taxon>Rhodymeniophycidae</taxon>
        <taxon>Gigartinales</taxon>
        <taxon>Gigartinaceae</taxon>
        <taxon>Chondrus</taxon>
    </lineage>
</organism>
<evidence type="ECO:0000256" key="4">
    <source>
        <dbReference type="ARBA" id="ARBA00022679"/>
    </source>
</evidence>
<dbReference type="SUPFAM" id="SSF64484">
    <property type="entry name" value="beta and beta-prime subunits of DNA dependent RNA-polymerase"/>
    <property type="match status" value="1"/>
</dbReference>
<evidence type="ECO:0000256" key="5">
    <source>
        <dbReference type="ARBA" id="ARBA00022695"/>
    </source>
</evidence>
<dbReference type="GO" id="GO:0003677">
    <property type="term" value="F:DNA binding"/>
    <property type="evidence" value="ECO:0007669"/>
    <property type="project" value="InterPro"/>
</dbReference>
<feature type="domain" description="RNA polymerase Rpb2" evidence="12">
    <location>
        <begin position="207"/>
        <end position="421"/>
    </location>
</feature>
<dbReference type="InterPro" id="IPR037034">
    <property type="entry name" value="RNA_pol_Rpb2_2_sf"/>
</dbReference>
<dbReference type="PROSITE" id="PS01166">
    <property type="entry name" value="RNA_POL_BETA"/>
    <property type="match status" value="1"/>
</dbReference>
<feature type="domain" description="RNA polymerase beta subunit protrusion" evidence="13">
    <location>
        <begin position="50"/>
        <end position="456"/>
    </location>
</feature>
<reference evidence="17" key="1">
    <citation type="journal article" date="2013" name="Proc. Natl. Acad. Sci. U.S.A.">
        <title>Genome structure and metabolic features in the red seaweed Chondrus crispus shed light on evolution of the Archaeplastida.</title>
        <authorList>
            <person name="Collen J."/>
            <person name="Porcel B."/>
            <person name="Carre W."/>
            <person name="Ball S.G."/>
            <person name="Chaparro C."/>
            <person name="Tonon T."/>
            <person name="Barbeyron T."/>
            <person name="Michel G."/>
            <person name="Noel B."/>
            <person name="Valentin K."/>
            <person name="Elias M."/>
            <person name="Artiguenave F."/>
            <person name="Arun A."/>
            <person name="Aury J.M."/>
            <person name="Barbosa-Neto J.F."/>
            <person name="Bothwell J.H."/>
            <person name="Bouget F.Y."/>
            <person name="Brillet L."/>
            <person name="Cabello-Hurtado F."/>
            <person name="Capella-Gutierrez S."/>
            <person name="Charrier B."/>
            <person name="Cladiere L."/>
            <person name="Cock J.M."/>
            <person name="Coelho S.M."/>
            <person name="Colleoni C."/>
            <person name="Czjzek M."/>
            <person name="Da Silva C."/>
            <person name="Delage L."/>
            <person name="Denoeud F."/>
            <person name="Deschamps P."/>
            <person name="Dittami S.M."/>
            <person name="Gabaldon T."/>
            <person name="Gachon C.M."/>
            <person name="Groisillier A."/>
            <person name="Herve C."/>
            <person name="Jabbari K."/>
            <person name="Katinka M."/>
            <person name="Kloareg B."/>
            <person name="Kowalczyk N."/>
            <person name="Labadie K."/>
            <person name="Leblanc C."/>
            <person name="Lopez P.J."/>
            <person name="McLachlan D.H."/>
            <person name="Meslet-Cladiere L."/>
            <person name="Moustafa A."/>
            <person name="Nehr Z."/>
            <person name="Nyvall Collen P."/>
            <person name="Panaud O."/>
            <person name="Partensky F."/>
            <person name="Poulain J."/>
            <person name="Rensing S.A."/>
            <person name="Rousvoal S."/>
            <person name="Samson G."/>
            <person name="Symeonidi A."/>
            <person name="Weissenbach J."/>
            <person name="Zambounis A."/>
            <person name="Wincker P."/>
            <person name="Boyen C."/>
        </authorList>
    </citation>
    <scope>NUCLEOTIDE SEQUENCE [LARGE SCALE GENOMIC DNA]</scope>
    <source>
        <strain evidence="17">cv. Stackhouse</strain>
    </source>
</reference>
<comment type="similarity">
    <text evidence="2 8">Belongs to the RNA polymerase beta chain family.</text>
</comment>
<keyword evidence="17" id="KW-1185">Reference proteome</keyword>
<evidence type="ECO:0000256" key="8">
    <source>
        <dbReference type="RuleBase" id="RU000434"/>
    </source>
</evidence>
<feature type="domain" description="RNA polymerase Rpb2" evidence="11">
    <location>
        <begin position="1143"/>
        <end position="1239"/>
    </location>
</feature>
<feature type="domain" description="DNA-directed RNA polymerase I subunit RPA2" evidence="15">
    <location>
        <begin position="638"/>
        <end position="697"/>
    </location>
</feature>
<keyword evidence="7" id="KW-0539">Nucleus</keyword>
<dbReference type="GO" id="GO:0005634">
    <property type="term" value="C:nucleus"/>
    <property type="evidence" value="ECO:0007669"/>
    <property type="project" value="UniProtKB-SubCell"/>
</dbReference>
<protein>
    <recommendedName>
        <fullName evidence="9">DNA-directed RNA polymerase subunit beta</fullName>
        <ecNumber evidence="9">2.7.7.6</ecNumber>
    </recommendedName>
</protein>
<dbReference type="EMBL" id="HG001662">
    <property type="protein sequence ID" value="CDF33913.1"/>
    <property type="molecule type" value="Genomic_DNA"/>
</dbReference>
<dbReference type="AlphaFoldDB" id="R7Q7W5"/>
<dbReference type="Pfam" id="PF06883">
    <property type="entry name" value="RNA_pol_Rpa2_4"/>
    <property type="match status" value="1"/>
</dbReference>
<dbReference type="EC" id="2.7.7.6" evidence="9"/>
<dbReference type="Proteomes" id="UP000012073">
    <property type="component" value="Unassembled WGS sequence"/>
</dbReference>
<dbReference type="GO" id="GO:0032549">
    <property type="term" value="F:ribonucleoside binding"/>
    <property type="evidence" value="ECO:0007669"/>
    <property type="project" value="InterPro"/>
</dbReference>
<dbReference type="InterPro" id="IPR007121">
    <property type="entry name" value="RNA_pol_bsu_CS"/>
</dbReference>
<evidence type="ECO:0000259" key="15">
    <source>
        <dbReference type="Pfam" id="PF06883"/>
    </source>
</evidence>
<gene>
    <name evidence="16" type="ORF">CHC_T00010106001</name>
</gene>
<dbReference type="OrthoDB" id="10248617at2759"/>
<dbReference type="InterPro" id="IPR014724">
    <property type="entry name" value="RNA_pol_RPB2_OB-fold"/>
</dbReference>
<feature type="domain" description="RNA polymerase Rpb2" evidence="14">
    <location>
        <begin position="526"/>
        <end position="589"/>
    </location>
</feature>
<comment type="catalytic activity">
    <reaction evidence="9">
        <text>RNA(n) + a ribonucleoside 5'-triphosphate = RNA(n+1) + diphosphate</text>
        <dbReference type="Rhea" id="RHEA:21248"/>
        <dbReference type="Rhea" id="RHEA-COMP:14527"/>
        <dbReference type="Rhea" id="RHEA-COMP:17342"/>
        <dbReference type="ChEBI" id="CHEBI:33019"/>
        <dbReference type="ChEBI" id="CHEBI:61557"/>
        <dbReference type="ChEBI" id="CHEBI:140395"/>
        <dbReference type="EC" id="2.7.7.6"/>
    </reaction>
</comment>
<dbReference type="InterPro" id="IPR015712">
    <property type="entry name" value="DNA-dir_RNA_pol_su2"/>
</dbReference>
<dbReference type="PANTHER" id="PTHR20856">
    <property type="entry name" value="DNA-DIRECTED RNA POLYMERASE I SUBUNIT 2"/>
    <property type="match status" value="1"/>
</dbReference>
<dbReference type="OMA" id="FFGVVHY"/>
<dbReference type="GeneID" id="17321449"/>
<dbReference type="GO" id="GO:0006351">
    <property type="term" value="P:DNA-templated transcription"/>
    <property type="evidence" value="ECO:0007669"/>
    <property type="project" value="InterPro"/>
</dbReference>
<dbReference type="Pfam" id="PF04563">
    <property type="entry name" value="RNA_pol_Rpb2_1"/>
    <property type="match status" value="1"/>
</dbReference>
<evidence type="ECO:0000313" key="16">
    <source>
        <dbReference type="EMBL" id="CDF33913.1"/>
    </source>
</evidence>
<dbReference type="InterPro" id="IPR007641">
    <property type="entry name" value="RNA_pol_Rpb2_7"/>
</dbReference>
<dbReference type="InterPro" id="IPR007642">
    <property type="entry name" value="RNA_pol_Rpb2_2"/>
</dbReference>
<dbReference type="GO" id="GO:0003899">
    <property type="term" value="F:DNA-directed RNA polymerase activity"/>
    <property type="evidence" value="ECO:0007669"/>
    <property type="project" value="UniProtKB-EC"/>
</dbReference>
<evidence type="ECO:0000259" key="11">
    <source>
        <dbReference type="Pfam" id="PF04560"/>
    </source>
</evidence>
<comment type="function">
    <text evidence="9">DNA-dependent RNA polymerase catalyzes the transcription of DNA into RNA using the four ribonucleoside triphosphates as substrates.</text>
</comment>
<dbReference type="Pfam" id="PF00562">
    <property type="entry name" value="RNA_pol_Rpb2_6"/>
    <property type="match status" value="1"/>
</dbReference>
<keyword evidence="6 9" id="KW-0804">Transcription</keyword>
<keyword evidence="4 9" id="KW-0808">Transferase</keyword>
<evidence type="ECO:0000259" key="10">
    <source>
        <dbReference type="Pfam" id="PF00562"/>
    </source>
</evidence>
<evidence type="ECO:0000256" key="1">
    <source>
        <dbReference type="ARBA" id="ARBA00004123"/>
    </source>
</evidence>
<dbReference type="Pfam" id="PF04560">
    <property type="entry name" value="RNA_pol_Rpb2_7"/>
    <property type="match status" value="1"/>
</dbReference>
<comment type="subcellular location">
    <subcellularLocation>
        <location evidence="1">Nucleus</location>
    </subcellularLocation>
</comment>
<dbReference type="STRING" id="2769.R7Q7W5"/>
<dbReference type="Gene3D" id="3.90.1110.10">
    <property type="entry name" value="RNA polymerase Rpb2, domain 2"/>
    <property type="match status" value="1"/>
</dbReference>
<evidence type="ECO:0000256" key="9">
    <source>
        <dbReference type="RuleBase" id="RU363031"/>
    </source>
</evidence>
<dbReference type="RefSeq" id="XP_005713733.1">
    <property type="nucleotide sequence ID" value="XM_005713676.1"/>
</dbReference>